<dbReference type="AlphaFoldDB" id="A0AAD8HT87"/>
<dbReference type="InterPro" id="IPR024072">
    <property type="entry name" value="DHFR-like_dom_sf"/>
</dbReference>
<evidence type="ECO:0000313" key="2">
    <source>
        <dbReference type="Proteomes" id="UP001237642"/>
    </source>
</evidence>
<reference evidence="1" key="2">
    <citation type="submission" date="2023-05" db="EMBL/GenBank/DDBJ databases">
        <authorList>
            <person name="Schelkunov M.I."/>
        </authorList>
    </citation>
    <scope>NUCLEOTIDE SEQUENCE</scope>
    <source>
        <strain evidence="1">Hsosn_3</strain>
        <tissue evidence="1">Leaf</tissue>
    </source>
</reference>
<gene>
    <name evidence="1" type="ORF">POM88_028477</name>
</gene>
<dbReference type="Gene3D" id="3.40.430.10">
    <property type="entry name" value="Dihydrofolate Reductase, subunit A"/>
    <property type="match status" value="1"/>
</dbReference>
<protein>
    <submittedName>
        <fullName evidence="1">Uncharacterized protein</fullName>
    </submittedName>
</protein>
<accession>A0AAD8HT87</accession>
<dbReference type="Proteomes" id="UP001237642">
    <property type="component" value="Unassembled WGS sequence"/>
</dbReference>
<organism evidence="1 2">
    <name type="scientific">Heracleum sosnowskyi</name>
    <dbReference type="NCBI Taxonomy" id="360622"/>
    <lineage>
        <taxon>Eukaryota</taxon>
        <taxon>Viridiplantae</taxon>
        <taxon>Streptophyta</taxon>
        <taxon>Embryophyta</taxon>
        <taxon>Tracheophyta</taxon>
        <taxon>Spermatophyta</taxon>
        <taxon>Magnoliopsida</taxon>
        <taxon>eudicotyledons</taxon>
        <taxon>Gunneridae</taxon>
        <taxon>Pentapetalae</taxon>
        <taxon>asterids</taxon>
        <taxon>campanulids</taxon>
        <taxon>Apiales</taxon>
        <taxon>Apiaceae</taxon>
        <taxon>Apioideae</taxon>
        <taxon>apioid superclade</taxon>
        <taxon>Tordylieae</taxon>
        <taxon>Tordyliinae</taxon>
        <taxon>Heracleum</taxon>
    </lineage>
</organism>
<reference evidence="1" key="1">
    <citation type="submission" date="2023-02" db="EMBL/GenBank/DDBJ databases">
        <title>Genome of toxic invasive species Heracleum sosnowskyi carries increased number of genes despite the absence of recent whole-genome duplications.</title>
        <authorList>
            <person name="Schelkunov M."/>
            <person name="Shtratnikova V."/>
            <person name="Makarenko M."/>
            <person name="Klepikova A."/>
            <person name="Omelchenko D."/>
            <person name="Novikova G."/>
            <person name="Obukhova E."/>
            <person name="Bogdanov V."/>
            <person name="Penin A."/>
            <person name="Logacheva M."/>
        </authorList>
    </citation>
    <scope>NUCLEOTIDE SEQUENCE</scope>
    <source>
        <strain evidence="1">Hsosn_3</strain>
        <tissue evidence="1">Leaf</tissue>
    </source>
</reference>
<evidence type="ECO:0000313" key="1">
    <source>
        <dbReference type="EMBL" id="KAK1372284.1"/>
    </source>
</evidence>
<sequence length="110" mass="12431">MVFRSIEKKRGGEKNLWGSAIRTLRSEGMQVDVLGEDMQSKTVEEALKPCLLVNAPLLYRAACRLPYFFLKYAMTVDRKIVASSGHASWISSRQSRGHVFALRAEVMLLL</sequence>
<keyword evidence="2" id="KW-1185">Reference proteome</keyword>
<dbReference type="SUPFAM" id="SSF53597">
    <property type="entry name" value="Dihydrofolate reductase-like"/>
    <property type="match status" value="1"/>
</dbReference>
<comment type="caution">
    <text evidence="1">The sequence shown here is derived from an EMBL/GenBank/DDBJ whole genome shotgun (WGS) entry which is preliminary data.</text>
</comment>
<proteinExistence type="predicted"/>
<dbReference type="EMBL" id="JAUIZM010000007">
    <property type="protein sequence ID" value="KAK1372284.1"/>
    <property type="molecule type" value="Genomic_DNA"/>
</dbReference>
<name>A0AAD8HT87_9APIA</name>